<dbReference type="InterPro" id="IPR027417">
    <property type="entry name" value="P-loop_NTPase"/>
</dbReference>
<dbReference type="PROSITE" id="PS00211">
    <property type="entry name" value="ABC_TRANSPORTER_1"/>
    <property type="match status" value="1"/>
</dbReference>
<keyword evidence="6" id="KW-1185">Reference proteome</keyword>
<feature type="domain" description="ABC transporter" evidence="4">
    <location>
        <begin position="4"/>
        <end position="238"/>
    </location>
</feature>
<dbReference type="PANTHER" id="PTHR24220:SF86">
    <property type="entry name" value="ABC TRANSPORTER ABCH.1"/>
    <property type="match status" value="1"/>
</dbReference>
<dbReference type="InterPro" id="IPR017911">
    <property type="entry name" value="MacB-like_ATP-bd"/>
</dbReference>
<dbReference type="PANTHER" id="PTHR24220">
    <property type="entry name" value="IMPORT ATP-BINDING PROTEIN"/>
    <property type="match status" value="1"/>
</dbReference>
<name>A0ABX7NX36_9BACT</name>
<dbReference type="InterPro" id="IPR003593">
    <property type="entry name" value="AAA+_ATPase"/>
</dbReference>
<evidence type="ECO:0000313" key="6">
    <source>
        <dbReference type="Proteomes" id="UP000662747"/>
    </source>
</evidence>
<dbReference type="InterPro" id="IPR015854">
    <property type="entry name" value="ABC_transpr_LolD-like"/>
</dbReference>
<dbReference type="PROSITE" id="PS50893">
    <property type="entry name" value="ABC_TRANSPORTER_2"/>
    <property type="match status" value="1"/>
</dbReference>
<dbReference type="CDD" id="cd03255">
    <property type="entry name" value="ABC_MJ0796_LolCDE_FtsE"/>
    <property type="match status" value="1"/>
</dbReference>
<evidence type="ECO:0000256" key="1">
    <source>
        <dbReference type="ARBA" id="ARBA00022448"/>
    </source>
</evidence>
<reference evidence="5 6" key="1">
    <citation type="submission" date="2021-02" db="EMBL/GenBank/DDBJ databases">
        <title>De Novo genome assembly of isolated myxobacteria.</title>
        <authorList>
            <person name="Stevens D.C."/>
        </authorList>
    </citation>
    <scope>NUCLEOTIDE SEQUENCE [LARGE SCALE GENOMIC DNA]</scope>
    <source>
        <strain evidence="6">SCPEA02</strain>
    </source>
</reference>
<dbReference type="Proteomes" id="UP000662747">
    <property type="component" value="Chromosome"/>
</dbReference>
<gene>
    <name evidence="5" type="ORF">JY651_43620</name>
</gene>
<dbReference type="RefSeq" id="WP_206723541.1">
    <property type="nucleotide sequence ID" value="NZ_CP071090.1"/>
</dbReference>
<organism evidence="5 6">
    <name type="scientific">Pyxidicoccus parkwayensis</name>
    <dbReference type="NCBI Taxonomy" id="2813578"/>
    <lineage>
        <taxon>Bacteria</taxon>
        <taxon>Pseudomonadati</taxon>
        <taxon>Myxococcota</taxon>
        <taxon>Myxococcia</taxon>
        <taxon>Myxococcales</taxon>
        <taxon>Cystobacterineae</taxon>
        <taxon>Myxococcaceae</taxon>
        <taxon>Pyxidicoccus</taxon>
    </lineage>
</organism>
<evidence type="ECO:0000256" key="2">
    <source>
        <dbReference type="ARBA" id="ARBA00022741"/>
    </source>
</evidence>
<sequence>MAIVEMRDIHKSYQLGKTTVEALRGVSLDVEEGEFTVVMGPSGSGKTTLLNIIGCLDQATHGSYKLEGREIGDRDFNELAELRNRKIGFIFQAFNLIPVLNVLENIEFPCLIRNESRASLRARALSIAKDVGLSHVLKHRPDELSGGQRQRVAIARALVTQPQIVLADEPTANLDSVTSEQILDLMEELNRMHQVTFLFSTHDPRVMKRARRVVQLADGYRMDDATHAHALELAASAR</sequence>
<dbReference type="InterPro" id="IPR003439">
    <property type="entry name" value="ABC_transporter-like_ATP-bd"/>
</dbReference>
<evidence type="ECO:0000259" key="4">
    <source>
        <dbReference type="PROSITE" id="PS50893"/>
    </source>
</evidence>
<dbReference type="SUPFAM" id="SSF52540">
    <property type="entry name" value="P-loop containing nucleoside triphosphate hydrolases"/>
    <property type="match status" value="1"/>
</dbReference>
<dbReference type="Pfam" id="PF00005">
    <property type="entry name" value="ABC_tran"/>
    <property type="match status" value="1"/>
</dbReference>
<dbReference type="EMBL" id="CP071090">
    <property type="protein sequence ID" value="QSQ21964.1"/>
    <property type="molecule type" value="Genomic_DNA"/>
</dbReference>
<dbReference type="GO" id="GO:0005524">
    <property type="term" value="F:ATP binding"/>
    <property type="evidence" value="ECO:0007669"/>
    <property type="project" value="UniProtKB-KW"/>
</dbReference>
<dbReference type="SMART" id="SM00382">
    <property type="entry name" value="AAA"/>
    <property type="match status" value="1"/>
</dbReference>
<evidence type="ECO:0000256" key="3">
    <source>
        <dbReference type="ARBA" id="ARBA00022840"/>
    </source>
</evidence>
<keyword evidence="2" id="KW-0547">Nucleotide-binding</keyword>
<accession>A0ABX7NX36</accession>
<dbReference type="Gene3D" id="3.40.50.300">
    <property type="entry name" value="P-loop containing nucleotide triphosphate hydrolases"/>
    <property type="match status" value="1"/>
</dbReference>
<protein>
    <submittedName>
        <fullName evidence="5">ABC transporter ATP-binding protein</fullName>
    </submittedName>
</protein>
<evidence type="ECO:0000313" key="5">
    <source>
        <dbReference type="EMBL" id="QSQ21964.1"/>
    </source>
</evidence>
<keyword evidence="3 5" id="KW-0067">ATP-binding</keyword>
<dbReference type="InterPro" id="IPR017871">
    <property type="entry name" value="ABC_transporter-like_CS"/>
</dbReference>
<keyword evidence="1" id="KW-0813">Transport</keyword>
<proteinExistence type="predicted"/>